<dbReference type="Gene3D" id="4.10.240.10">
    <property type="entry name" value="Zn(2)-C6 fungal-type DNA-binding domain"/>
    <property type="match status" value="1"/>
</dbReference>
<dbReference type="OrthoDB" id="4685598at2759"/>
<dbReference type="CDD" id="cd00067">
    <property type="entry name" value="GAL4"/>
    <property type="match status" value="1"/>
</dbReference>
<dbReference type="PROSITE" id="PS00463">
    <property type="entry name" value="ZN2_CY6_FUNGAL_1"/>
    <property type="match status" value="1"/>
</dbReference>
<sequence>MSTPSTDREHSTDVKPRRESDAVEESLKRKRPSTSTEIDYARRRATIACEICRSRKSRCDGSRPKCRLCSELNAECVYREPGIKLDAGDKLILERLSAIENLITSSMGSSPTNGFPTTTHSPAATSSTGGDDAFIVRTTAPVLDLSMPSGGVDLWPNPSVDSTMPKTHTTPAFNLLHWPKIRDLVSQRWDPAILVNLEMHREPLAFGSPRVLDFTHVPTYIEAYFKRVNVWYACVSPFSWNRYYRKAQSQNFREGAESCIALLVLALGCASTGGSVSTQPQKTELPSYPFFVAAWAILPSLMMRADVLAAQCQILAAAYLFYAVRPLEAWNILTSTCMKLQLLLGTSLSPTAKQLYERVYWNALLFESDLLAELELPHSGIIQFEDIVGLPTQFEDVGEEHAGVDDLRYFLAEIALRRLLNRVSNLIYSKTSPITSTAALDPVVGDLDSQLTEWYNKLPKAVQFDYGRAPLASPVQIVLRLRYFACRTIIYRPYVLAVLIKESAFLDPAVQKNCRRCLEACVRQLEHITAHHAGHLPYLWQGALSIVSQTLLVMGATMSPSLSALLPASHQMNAIIDDVVNEIQRYAHLAPSLRLAADIIKQAEERRRQNLRSPSMAYVNVV</sequence>
<dbReference type="PANTHER" id="PTHR47785:SF2">
    <property type="entry name" value="ZN(II)2CYS6 TRANSCRIPTION FACTOR (EUROFUNG)"/>
    <property type="match status" value="1"/>
</dbReference>
<evidence type="ECO:0000259" key="3">
    <source>
        <dbReference type="PROSITE" id="PS50048"/>
    </source>
</evidence>
<dbReference type="InterPro" id="IPR036864">
    <property type="entry name" value="Zn2-C6_fun-type_DNA-bd_sf"/>
</dbReference>
<comment type="caution">
    <text evidence="4">The sequence shown here is derived from an EMBL/GenBank/DDBJ whole genome shotgun (WGS) entry which is preliminary data.</text>
</comment>
<protein>
    <submittedName>
        <fullName evidence="4">C6 finger domain protein</fullName>
    </submittedName>
</protein>
<gene>
    <name evidence="4" type="ORF">EJ08DRAFT_598048</name>
</gene>
<dbReference type="EMBL" id="MU007105">
    <property type="protein sequence ID" value="KAF2420989.1"/>
    <property type="molecule type" value="Genomic_DNA"/>
</dbReference>
<dbReference type="AlphaFoldDB" id="A0A9P4TTB4"/>
<dbReference type="PANTHER" id="PTHR47785">
    <property type="entry name" value="ZN(II)2CYS6 TRANSCRIPTION FACTOR (EUROFUNG)-RELATED-RELATED"/>
    <property type="match status" value="1"/>
</dbReference>
<evidence type="ECO:0000313" key="5">
    <source>
        <dbReference type="Proteomes" id="UP000800235"/>
    </source>
</evidence>
<dbReference type="SMART" id="SM00066">
    <property type="entry name" value="GAL4"/>
    <property type="match status" value="1"/>
</dbReference>
<keyword evidence="5" id="KW-1185">Reference proteome</keyword>
<feature type="region of interest" description="Disordered" evidence="2">
    <location>
        <begin position="1"/>
        <end position="37"/>
    </location>
</feature>
<dbReference type="GO" id="GO:0008270">
    <property type="term" value="F:zinc ion binding"/>
    <property type="evidence" value="ECO:0007669"/>
    <property type="project" value="InterPro"/>
</dbReference>
<dbReference type="InterPro" id="IPR053181">
    <property type="entry name" value="EcdB-like_regulator"/>
</dbReference>
<dbReference type="PROSITE" id="PS50048">
    <property type="entry name" value="ZN2_CY6_FUNGAL_2"/>
    <property type="match status" value="1"/>
</dbReference>
<dbReference type="FunFam" id="4.10.240.10:FF:000008">
    <property type="entry name" value="C6 zinc finger domain-containing protein"/>
    <property type="match status" value="1"/>
</dbReference>
<feature type="compositionally biased region" description="Basic and acidic residues" evidence="2">
    <location>
        <begin position="1"/>
        <end position="27"/>
    </location>
</feature>
<dbReference type="GO" id="GO:0000981">
    <property type="term" value="F:DNA-binding transcription factor activity, RNA polymerase II-specific"/>
    <property type="evidence" value="ECO:0007669"/>
    <property type="project" value="InterPro"/>
</dbReference>
<evidence type="ECO:0000256" key="1">
    <source>
        <dbReference type="ARBA" id="ARBA00023242"/>
    </source>
</evidence>
<evidence type="ECO:0000313" key="4">
    <source>
        <dbReference type="EMBL" id="KAF2420989.1"/>
    </source>
</evidence>
<accession>A0A9P4TTB4</accession>
<reference evidence="4" key="1">
    <citation type="journal article" date="2020" name="Stud. Mycol.">
        <title>101 Dothideomycetes genomes: a test case for predicting lifestyles and emergence of pathogens.</title>
        <authorList>
            <person name="Haridas S."/>
            <person name="Albert R."/>
            <person name="Binder M."/>
            <person name="Bloem J."/>
            <person name="Labutti K."/>
            <person name="Salamov A."/>
            <person name="Andreopoulos B."/>
            <person name="Baker S."/>
            <person name="Barry K."/>
            <person name="Bills G."/>
            <person name="Bluhm B."/>
            <person name="Cannon C."/>
            <person name="Castanera R."/>
            <person name="Culley D."/>
            <person name="Daum C."/>
            <person name="Ezra D."/>
            <person name="Gonzalez J."/>
            <person name="Henrissat B."/>
            <person name="Kuo A."/>
            <person name="Liang C."/>
            <person name="Lipzen A."/>
            <person name="Lutzoni F."/>
            <person name="Magnuson J."/>
            <person name="Mondo S."/>
            <person name="Nolan M."/>
            <person name="Ohm R."/>
            <person name="Pangilinan J."/>
            <person name="Park H.-J."/>
            <person name="Ramirez L."/>
            <person name="Alfaro M."/>
            <person name="Sun H."/>
            <person name="Tritt A."/>
            <person name="Yoshinaga Y."/>
            <person name="Zwiers L.-H."/>
            <person name="Turgeon B."/>
            <person name="Goodwin S."/>
            <person name="Spatafora J."/>
            <person name="Crous P."/>
            <person name="Grigoriev I."/>
        </authorList>
    </citation>
    <scope>NUCLEOTIDE SEQUENCE</scope>
    <source>
        <strain evidence="4">CBS 130266</strain>
    </source>
</reference>
<dbReference type="Proteomes" id="UP000800235">
    <property type="component" value="Unassembled WGS sequence"/>
</dbReference>
<name>A0A9P4TTB4_9PEZI</name>
<feature type="domain" description="Zn(2)-C6 fungal-type" evidence="3">
    <location>
        <begin position="48"/>
        <end position="78"/>
    </location>
</feature>
<dbReference type="SUPFAM" id="SSF57701">
    <property type="entry name" value="Zn2/Cys6 DNA-binding domain"/>
    <property type="match status" value="1"/>
</dbReference>
<dbReference type="InterPro" id="IPR001138">
    <property type="entry name" value="Zn2Cys6_DnaBD"/>
</dbReference>
<proteinExistence type="predicted"/>
<evidence type="ECO:0000256" key="2">
    <source>
        <dbReference type="SAM" id="MobiDB-lite"/>
    </source>
</evidence>
<organism evidence="4 5">
    <name type="scientific">Tothia fuscella</name>
    <dbReference type="NCBI Taxonomy" id="1048955"/>
    <lineage>
        <taxon>Eukaryota</taxon>
        <taxon>Fungi</taxon>
        <taxon>Dikarya</taxon>
        <taxon>Ascomycota</taxon>
        <taxon>Pezizomycotina</taxon>
        <taxon>Dothideomycetes</taxon>
        <taxon>Pleosporomycetidae</taxon>
        <taxon>Venturiales</taxon>
        <taxon>Cylindrosympodiaceae</taxon>
        <taxon>Tothia</taxon>
    </lineage>
</organism>
<feature type="compositionally biased region" description="Low complexity" evidence="2">
    <location>
        <begin position="116"/>
        <end position="128"/>
    </location>
</feature>
<dbReference type="CDD" id="cd12148">
    <property type="entry name" value="fungal_TF_MHR"/>
    <property type="match status" value="1"/>
</dbReference>
<feature type="region of interest" description="Disordered" evidence="2">
    <location>
        <begin position="107"/>
        <end position="130"/>
    </location>
</feature>
<dbReference type="Pfam" id="PF00172">
    <property type="entry name" value="Zn_clus"/>
    <property type="match status" value="1"/>
</dbReference>
<keyword evidence="1" id="KW-0539">Nucleus</keyword>